<dbReference type="EMBL" id="RAWB01000355">
    <property type="protein sequence ID" value="RKH52501.1"/>
    <property type="molecule type" value="Genomic_DNA"/>
</dbReference>
<name>A0A3A8PD34_9BACT</name>
<dbReference type="InterPro" id="IPR035909">
    <property type="entry name" value="CheB_C"/>
</dbReference>
<keyword evidence="8" id="KW-1185">Reference proteome</keyword>
<dbReference type="PANTHER" id="PTHR42872:SF6">
    <property type="entry name" value="PROTEIN-GLUTAMATE METHYLESTERASE_PROTEIN-GLUTAMINE GLUTAMINASE"/>
    <property type="match status" value="1"/>
</dbReference>
<dbReference type="EC" id="3.1.1.61" evidence="2"/>
<evidence type="ECO:0000256" key="4">
    <source>
        <dbReference type="PROSITE-ProRule" id="PRU00050"/>
    </source>
</evidence>
<feature type="region of interest" description="Disordered" evidence="5">
    <location>
        <begin position="330"/>
        <end position="349"/>
    </location>
</feature>
<dbReference type="AlphaFoldDB" id="A0A3A8PD34"/>
<dbReference type="Proteomes" id="UP000272888">
    <property type="component" value="Unassembled WGS sequence"/>
</dbReference>
<gene>
    <name evidence="7" type="ORF">D7V93_27895</name>
</gene>
<evidence type="ECO:0000259" key="6">
    <source>
        <dbReference type="PROSITE" id="PS50122"/>
    </source>
</evidence>
<dbReference type="GO" id="GO:0008984">
    <property type="term" value="F:protein-glutamate methylesterase activity"/>
    <property type="evidence" value="ECO:0007669"/>
    <property type="project" value="UniProtKB-EC"/>
</dbReference>
<comment type="catalytic activity">
    <reaction evidence="3">
        <text>[protein]-L-glutamate 5-O-methyl ester + H2O = L-glutamyl-[protein] + methanol + H(+)</text>
        <dbReference type="Rhea" id="RHEA:23236"/>
        <dbReference type="Rhea" id="RHEA-COMP:10208"/>
        <dbReference type="Rhea" id="RHEA-COMP:10311"/>
        <dbReference type="ChEBI" id="CHEBI:15377"/>
        <dbReference type="ChEBI" id="CHEBI:15378"/>
        <dbReference type="ChEBI" id="CHEBI:17790"/>
        <dbReference type="ChEBI" id="CHEBI:29973"/>
        <dbReference type="ChEBI" id="CHEBI:82795"/>
        <dbReference type="EC" id="3.1.1.61"/>
    </reaction>
</comment>
<dbReference type="CDD" id="cd16433">
    <property type="entry name" value="CheB"/>
    <property type="match status" value="1"/>
</dbReference>
<dbReference type="SUPFAM" id="SSF52738">
    <property type="entry name" value="Methylesterase CheB, C-terminal domain"/>
    <property type="match status" value="1"/>
</dbReference>
<dbReference type="InterPro" id="IPR000673">
    <property type="entry name" value="Sig_transdc_resp-reg_Me-estase"/>
</dbReference>
<comment type="caution">
    <text evidence="7">The sequence shown here is derived from an EMBL/GenBank/DDBJ whole genome shotgun (WGS) entry which is preliminary data.</text>
</comment>
<accession>A0A3A8PD34</accession>
<dbReference type="InterPro" id="IPR011247">
    <property type="entry name" value="Chemotax_prot-Glu_Me-esterase"/>
</dbReference>
<evidence type="ECO:0000256" key="2">
    <source>
        <dbReference type="ARBA" id="ARBA00039140"/>
    </source>
</evidence>
<evidence type="ECO:0000256" key="1">
    <source>
        <dbReference type="ARBA" id="ARBA00022801"/>
    </source>
</evidence>
<dbReference type="PROSITE" id="PS50122">
    <property type="entry name" value="CHEB"/>
    <property type="match status" value="1"/>
</dbReference>
<dbReference type="Pfam" id="PF01339">
    <property type="entry name" value="CheB_methylest"/>
    <property type="match status" value="1"/>
</dbReference>
<evidence type="ECO:0000313" key="7">
    <source>
        <dbReference type="EMBL" id="RKH52501.1"/>
    </source>
</evidence>
<comment type="caution">
    <text evidence="4">Lacks conserved residue(s) required for the propagation of feature annotation.</text>
</comment>
<reference evidence="8" key="1">
    <citation type="submission" date="2018-09" db="EMBL/GenBank/DDBJ databases">
        <authorList>
            <person name="Livingstone P.G."/>
            <person name="Whitworth D.E."/>
        </authorList>
    </citation>
    <scope>NUCLEOTIDE SEQUENCE [LARGE SCALE GENOMIC DNA]</scope>
    <source>
        <strain evidence="8">CA051B</strain>
    </source>
</reference>
<evidence type="ECO:0000256" key="3">
    <source>
        <dbReference type="ARBA" id="ARBA00048267"/>
    </source>
</evidence>
<organism evidence="7 8">
    <name type="scientific">Corallococcus llansteffanensis</name>
    <dbReference type="NCBI Taxonomy" id="2316731"/>
    <lineage>
        <taxon>Bacteria</taxon>
        <taxon>Pseudomonadati</taxon>
        <taxon>Myxococcota</taxon>
        <taxon>Myxococcia</taxon>
        <taxon>Myxococcales</taxon>
        <taxon>Cystobacterineae</taxon>
        <taxon>Myxococcaceae</taxon>
        <taxon>Corallococcus</taxon>
    </lineage>
</organism>
<keyword evidence="1" id="KW-0378">Hydrolase</keyword>
<dbReference type="Gene3D" id="3.40.50.180">
    <property type="entry name" value="Methylesterase CheB, C-terminal domain"/>
    <property type="match status" value="1"/>
</dbReference>
<feature type="compositionally biased region" description="Acidic residues" evidence="5">
    <location>
        <begin position="340"/>
        <end position="349"/>
    </location>
</feature>
<proteinExistence type="predicted"/>
<protein>
    <recommendedName>
        <fullName evidence="2">protein-glutamate methylesterase</fullName>
        <ecNumber evidence="2">3.1.1.61</ecNumber>
    </recommendedName>
</protein>
<feature type="domain" description="CheB-type methylesterase" evidence="6">
    <location>
        <begin position="1"/>
        <end position="189"/>
    </location>
</feature>
<dbReference type="PIRSF" id="PIRSF036461">
    <property type="entry name" value="Chmtx_methlestr"/>
    <property type="match status" value="1"/>
</dbReference>
<dbReference type="PANTHER" id="PTHR42872">
    <property type="entry name" value="PROTEIN-GLUTAMATE METHYLESTERASE/PROTEIN-GLUTAMINE GLUTAMINASE"/>
    <property type="match status" value="1"/>
</dbReference>
<evidence type="ECO:0000256" key="5">
    <source>
        <dbReference type="SAM" id="MobiDB-lite"/>
    </source>
</evidence>
<sequence>MQNHDIIVIGTSTGGVEALTLLVKQLPRNLAATVLVVLHVSSQHRSYLPEILTRSGPLPAHHPEDGEPLKQGRIYVAPNDRHLLVEPGHVKVVKGPRENGHRPAVDPLFRSAASAYGPRVVGAVLTGALDCGTAGLLAVKKEGGVAVVQDPRDAFCRDMPRSALEFVAVDHCVPMSELASLLVRLVATPVKSRPRKHSPQVEAEVTAMKVDIPSMEEPPTLVEYAKPSHFSCPDCGGVLFEMDEDGLLRFRCRTGHGYTGEALSGSQQHHLDAALWAALRALEESAALSRRMAGRARERNHLHSAERFGERARAAEAQVELLRRAVLAGPSPAAAPAETDAADEPEQVG</sequence>
<dbReference type="GO" id="GO:0005737">
    <property type="term" value="C:cytoplasm"/>
    <property type="evidence" value="ECO:0007669"/>
    <property type="project" value="InterPro"/>
</dbReference>
<dbReference type="GO" id="GO:0006935">
    <property type="term" value="P:chemotaxis"/>
    <property type="evidence" value="ECO:0007669"/>
    <property type="project" value="InterPro"/>
</dbReference>
<dbReference type="GO" id="GO:0000156">
    <property type="term" value="F:phosphorelay response regulator activity"/>
    <property type="evidence" value="ECO:0007669"/>
    <property type="project" value="InterPro"/>
</dbReference>
<evidence type="ECO:0000313" key="8">
    <source>
        <dbReference type="Proteomes" id="UP000272888"/>
    </source>
</evidence>
<dbReference type="RefSeq" id="WP_120646281.1">
    <property type="nucleotide sequence ID" value="NZ_RAWB01000355.1"/>
</dbReference>